<feature type="transmembrane region" description="Helical" evidence="5">
    <location>
        <begin position="104"/>
        <end position="122"/>
    </location>
</feature>
<feature type="transmembrane region" description="Helical" evidence="5">
    <location>
        <begin position="43"/>
        <end position="64"/>
    </location>
</feature>
<evidence type="ECO:0000256" key="3">
    <source>
        <dbReference type="ARBA" id="ARBA00022989"/>
    </source>
</evidence>
<evidence type="ECO:0000256" key="1">
    <source>
        <dbReference type="ARBA" id="ARBA00004141"/>
    </source>
</evidence>
<keyword evidence="4 5" id="KW-0472">Membrane</keyword>
<name>A0A1I6M8D8_9BACT</name>
<dbReference type="RefSeq" id="WP_175528953.1">
    <property type="nucleotide sequence ID" value="NZ_FOZL01000001.1"/>
</dbReference>
<dbReference type="GO" id="GO:0016020">
    <property type="term" value="C:membrane"/>
    <property type="evidence" value="ECO:0007669"/>
    <property type="project" value="UniProtKB-SubCell"/>
</dbReference>
<evidence type="ECO:0000256" key="2">
    <source>
        <dbReference type="ARBA" id="ARBA00022692"/>
    </source>
</evidence>
<reference evidence="6 7" key="1">
    <citation type="submission" date="2016-10" db="EMBL/GenBank/DDBJ databases">
        <authorList>
            <person name="de Groot N.N."/>
        </authorList>
    </citation>
    <scope>NUCLEOTIDE SEQUENCE [LARGE SCALE GENOMIC DNA]</scope>
    <source>
        <strain evidence="6 7">DSM 21001</strain>
    </source>
</reference>
<sequence length="124" mass="13714">MHYLRTALQLIAALGLLNVWLVRSRRSSAYRGGNANSMRKEFIVYRLPGWVMYLVGAMTIGSAACLIVGIWAHVLILPAALLVCDLMLAALVMHLKVKDSRIKFLPAFAMFTLGLGICLLSRQP</sequence>
<keyword evidence="3 5" id="KW-1133">Transmembrane helix</keyword>
<dbReference type="Proteomes" id="UP000199024">
    <property type="component" value="Unassembled WGS sequence"/>
</dbReference>
<organism evidence="6 7">
    <name type="scientific">Granulicella pectinivorans</name>
    <dbReference type="NCBI Taxonomy" id="474950"/>
    <lineage>
        <taxon>Bacteria</taxon>
        <taxon>Pseudomonadati</taxon>
        <taxon>Acidobacteriota</taxon>
        <taxon>Terriglobia</taxon>
        <taxon>Terriglobales</taxon>
        <taxon>Acidobacteriaceae</taxon>
        <taxon>Granulicella</taxon>
    </lineage>
</organism>
<evidence type="ECO:0000313" key="6">
    <source>
        <dbReference type="EMBL" id="SFS11990.1"/>
    </source>
</evidence>
<keyword evidence="2 5" id="KW-0812">Transmembrane</keyword>
<dbReference type="InterPro" id="IPR032808">
    <property type="entry name" value="DoxX"/>
</dbReference>
<dbReference type="Pfam" id="PF13564">
    <property type="entry name" value="DoxX_2"/>
    <property type="match status" value="1"/>
</dbReference>
<protein>
    <submittedName>
        <fullName evidence="6">DoxX-like family protein</fullName>
    </submittedName>
</protein>
<dbReference type="AlphaFoldDB" id="A0A1I6M8D8"/>
<dbReference type="EMBL" id="FOZL01000001">
    <property type="protein sequence ID" value="SFS11990.1"/>
    <property type="molecule type" value="Genomic_DNA"/>
</dbReference>
<keyword evidence="7" id="KW-1185">Reference proteome</keyword>
<evidence type="ECO:0000313" key="7">
    <source>
        <dbReference type="Proteomes" id="UP000199024"/>
    </source>
</evidence>
<comment type="subcellular location">
    <subcellularLocation>
        <location evidence="1">Membrane</location>
        <topology evidence="1">Multi-pass membrane protein</topology>
    </subcellularLocation>
</comment>
<evidence type="ECO:0000256" key="4">
    <source>
        <dbReference type="ARBA" id="ARBA00023136"/>
    </source>
</evidence>
<accession>A0A1I6M8D8</accession>
<gene>
    <name evidence="6" type="ORF">SAMN05421771_2045</name>
</gene>
<feature type="transmembrane region" description="Helical" evidence="5">
    <location>
        <begin position="6"/>
        <end position="22"/>
    </location>
</feature>
<evidence type="ECO:0000256" key="5">
    <source>
        <dbReference type="SAM" id="Phobius"/>
    </source>
</evidence>
<feature type="transmembrane region" description="Helical" evidence="5">
    <location>
        <begin position="70"/>
        <end position="92"/>
    </location>
</feature>
<proteinExistence type="predicted"/>